<dbReference type="Gene3D" id="3.40.50.2000">
    <property type="entry name" value="Glycogen Phosphorylase B"/>
    <property type="match status" value="2"/>
</dbReference>
<evidence type="ECO:0000259" key="1">
    <source>
        <dbReference type="Pfam" id="PF13477"/>
    </source>
</evidence>
<dbReference type="GO" id="GO:0016757">
    <property type="term" value="F:glycosyltransferase activity"/>
    <property type="evidence" value="ECO:0007669"/>
    <property type="project" value="TreeGrafter"/>
</dbReference>
<reference evidence="2 3" key="1">
    <citation type="submission" date="2018-06" db="EMBL/GenBank/DDBJ databases">
        <title>Freshwater and sediment microbial communities from various areas in North America, analyzing microbe dynamics in response to fracking.</title>
        <authorList>
            <person name="Lamendella R."/>
        </authorList>
    </citation>
    <scope>NUCLEOTIDE SEQUENCE [LARGE SCALE GENOMIC DNA]</scope>
    <source>
        <strain evidence="2 3">99A</strain>
    </source>
</reference>
<accession>A0A329DVV0</accession>
<comment type="caution">
    <text evidence="2">The sequence shown here is derived from an EMBL/GenBank/DDBJ whole genome shotgun (WGS) entry which is preliminary data.</text>
</comment>
<dbReference type="InterPro" id="IPR028098">
    <property type="entry name" value="Glyco_trans_4-like_N"/>
</dbReference>
<evidence type="ECO:0000313" key="2">
    <source>
        <dbReference type="EMBL" id="RAS54430.1"/>
    </source>
</evidence>
<dbReference type="PANTHER" id="PTHR12526">
    <property type="entry name" value="GLYCOSYLTRANSFERASE"/>
    <property type="match status" value="1"/>
</dbReference>
<keyword evidence="2" id="KW-0808">Transferase</keyword>
<sequence>MECMNKTLVFIINVDWYFRLHWLERAEYFQSLGYSIHIISNFTDNATRDELISKGFVCYELSVRRKSINLLRELRSIFKLKVLIESINPDLIHCVTIKPNVYGGLLNRLFFNKPIIYSVTGLGAVFSSTSLKFVLLRRFVTVLLRLISSKKSRFVFENSEDYQLFVDVGVLKHSNGTIIKGAGIDLTRFAPSSPPMNKSVLFAARLLKDKGLHCLIDAKNILAKRGVDFTLNVAGIVDDDVSSAISLHQIEQWAREGVINWLGNVQDMPRLIGENDIVCLPTTYGEGVPRILIEAASCQRAIITTDVQGCREIVTHESNGLLAEPRDEVSLADHLQTLLLDRYKLIEFGIRGREKVENEFSQEMVFERTHKVYNELLRL</sequence>
<feature type="domain" description="Glycosyltransferase subfamily 4-like N-terminal" evidence="1">
    <location>
        <begin position="9"/>
        <end position="143"/>
    </location>
</feature>
<name>A0A329DVV0_VIBDI</name>
<dbReference type="CDD" id="cd03808">
    <property type="entry name" value="GT4_CapM-like"/>
    <property type="match status" value="1"/>
</dbReference>
<dbReference type="EMBL" id="QLTR01000050">
    <property type="protein sequence ID" value="RAS54430.1"/>
    <property type="molecule type" value="Genomic_DNA"/>
</dbReference>
<organism evidence="2 3">
    <name type="scientific">Vibrio diazotrophicus</name>
    <dbReference type="NCBI Taxonomy" id="685"/>
    <lineage>
        <taxon>Bacteria</taxon>
        <taxon>Pseudomonadati</taxon>
        <taxon>Pseudomonadota</taxon>
        <taxon>Gammaproteobacteria</taxon>
        <taxon>Vibrionales</taxon>
        <taxon>Vibrionaceae</taxon>
        <taxon>Vibrio</taxon>
    </lineage>
</organism>
<dbReference type="Pfam" id="PF13692">
    <property type="entry name" value="Glyco_trans_1_4"/>
    <property type="match status" value="1"/>
</dbReference>
<dbReference type="Pfam" id="PF13477">
    <property type="entry name" value="Glyco_trans_4_2"/>
    <property type="match status" value="1"/>
</dbReference>
<dbReference type="SUPFAM" id="SSF53756">
    <property type="entry name" value="UDP-Glycosyltransferase/glycogen phosphorylase"/>
    <property type="match status" value="1"/>
</dbReference>
<dbReference type="PANTHER" id="PTHR12526:SF638">
    <property type="entry name" value="SPORE COAT PROTEIN SA"/>
    <property type="match status" value="1"/>
</dbReference>
<proteinExistence type="predicted"/>
<dbReference type="AlphaFoldDB" id="A0A329DVV0"/>
<gene>
    <name evidence="2" type="ORF">DET48_1502</name>
</gene>
<protein>
    <submittedName>
        <fullName evidence="2">Glycosyltransferase involved in cell wall biosynthesis</fullName>
    </submittedName>
</protein>
<dbReference type="Proteomes" id="UP000248729">
    <property type="component" value="Unassembled WGS sequence"/>
</dbReference>
<evidence type="ECO:0000313" key="3">
    <source>
        <dbReference type="Proteomes" id="UP000248729"/>
    </source>
</evidence>